<dbReference type="InterPro" id="IPR044643">
    <property type="entry name" value="TrpF_fam"/>
</dbReference>
<reference evidence="11" key="1">
    <citation type="submission" date="2023-07" db="EMBL/GenBank/DDBJ databases">
        <title>Genome content predicts the carbon catabolic preferences of heterotrophic bacteria.</title>
        <authorList>
            <person name="Gralka M."/>
        </authorList>
    </citation>
    <scope>NUCLEOTIDE SEQUENCE</scope>
    <source>
        <strain evidence="11">E2R20</strain>
    </source>
</reference>
<accession>A0AAW7YNV3</accession>
<evidence type="ECO:0000256" key="9">
    <source>
        <dbReference type="HAMAP-Rule" id="MF_00135"/>
    </source>
</evidence>
<keyword evidence="6 9" id="KW-0822">Tryptophan biosynthesis</keyword>
<dbReference type="SUPFAM" id="SSF51366">
    <property type="entry name" value="Ribulose-phoshate binding barrel"/>
    <property type="match status" value="1"/>
</dbReference>
<dbReference type="RefSeq" id="WP_108000418.1">
    <property type="nucleotide sequence ID" value="NZ_JAUOQO010000005.1"/>
</dbReference>
<dbReference type="EC" id="5.3.1.24" evidence="3 9"/>
<evidence type="ECO:0000256" key="8">
    <source>
        <dbReference type="ARBA" id="ARBA00023235"/>
    </source>
</evidence>
<dbReference type="CDD" id="cd00405">
    <property type="entry name" value="PRAI"/>
    <property type="match status" value="1"/>
</dbReference>
<evidence type="ECO:0000256" key="2">
    <source>
        <dbReference type="ARBA" id="ARBA00004664"/>
    </source>
</evidence>
<organism evidence="11 12">
    <name type="scientific">Staphylococcus pasteuri_A</name>
    <dbReference type="NCBI Taxonomy" id="3062664"/>
    <lineage>
        <taxon>Bacteria</taxon>
        <taxon>Bacillati</taxon>
        <taxon>Bacillota</taxon>
        <taxon>Bacilli</taxon>
        <taxon>Bacillales</taxon>
        <taxon>Staphylococcaceae</taxon>
        <taxon>Staphylococcus</taxon>
    </lineage>
</organism>
<evidence type="ECO:0000256" key="1">
    <source>
        <dbReference type="ARBA" id="ARBA00001164"/>
    </source>
</evidence>
<gene>
    <name evidence="9" type="primary">trpF</name>
    <name evidence="11" type="ORF">Q4528_06650</name>
</gene>
<dbReference type="GO" id="GO:0004640">
    <property type="term" value="F:phosphoribosylanthranilate isomerase activity"/>
    <property type="evidence" value="ECO:0007669"/>
    <property type="project" value="UniProtKB-UniRule"/>
</dbReference>
<dbReference type="GeneID" id="72470480"/>
<comment type="similarity">
    <text evidence="9">Belongs to the TrpF family.</text>
</comment>
<dbReference type="InterPro" id="IPR013785">
    <property type="entry name" value="Aldolase_TIM"/>
</dbReference>
<keyword evidence="8 9" id="KW-0413">Isomerase</keyword>
<comment type="catalytic activity">
    <reaction evidence="1 9">
        <text>N-(5-phospho-beta-D-ribosyl)anthranilate = 1-(2-carboxyphenylamino)-1-deoxy-D-ribulose 5-phosphate</text>
        <dbReference type="Rhea" id="RHEA:21540"/>
        <dbReference type="ChEBI" id="CHEBI:18277"/>
        <dbReference type="ChEBI" id="CHEBI:58613"/>
        <dbReference type="EC" id="5.3.1.24"/>
    </reaction>
</comment>
<name>A0AAW7YNV3_9STAP</name>
<evidence type="ECO:0000256" key="5">
    <source>
        <dbReference type="ARBA" id="ARBA00022605"/>
    </source>
</evidence>
<keyword evidence="5 9" id="KW-0028">Amino-acid biosynthesis</keyword>
<evidence type="ECO:0000256" key="6">
    <source>
        <dbReference type="ARBA" id="ARBA00022822"/>
    </source>
</evidence>
<evidence type="ECO:0000256" key="7">
    <source>
        <dbReference type="ARBA" id="ARBA00023141"/>
    </source>
</evidence>
<proteinExistence type="inferred from homology"/>
<evidence type="ECO:0000256" key="4">
    <source>
        <dbReference type="ARBA" id="ARBA00022272"/>
    </source>
</evidence>
<dbReference type="Proteomes" id="UP001170310">
    <property type="component" value="Unassembled WGS sequence"/>
</dbReference>
<dbReference type="PANTHER" id="PTHR42894:SF1">
    <property type="entry name" value="N-(5'-PHOSPHORIBOSYL)ANTHRANILATE ISOMERASE"/>
    <property type="match status" value="1"/>
</dbReference>
<dbReference type="EMBL" id="JAUOQO010000005">
    <property type="protein sequence ID" value="MDO6573831.1"/>
    <property type="molecule type" value="Genomic_DNA"/>
</dbReference>
<sequence>MYLKFCGFRYEDDVKKAIESDIDAIGFIHFSKSRRHLDINQIQHLSALVPKTIQRVVVVVNPDKNQIQQLVTLTNIDTIQFHGNENIELIKWVKHQYPNIKIFKALPATQDLNSQLDLYKPYVDLFIIDTPSIEYGGTGQTFDWNLIKHIEDTPFLIAGGLNDEHIKTIQHMPLKHLGYDIASGIETNERKDKRKMKTIFNIVKGE</sequence>
<keyword evidence="12" id="KW-1185">Reference proteome</keyword>
<dbReference type="InterPro" id="IPR011060">
    <property type="entry name" value="RibuloseP-bd_barrel"/>
</dbReference>
<dbReference type="HAMAP" id="MF_00135">
    <property type="entry name" value="PRAI"/>
    <property type="match status" value="1"/>
</dbReference>
<dbReference type="PANTHER" id="PTHR42894">
    <property type="entry name" value="N-(5'-PHOSPHORIBOSYL)ANTHRANILATE ISOMERASE"/>
    <property type="match status" value="1"/>
</dbReference>
<evidence type="ECO:0000256" key="3">
    <source>
        <dbReference type="ARBA" id="ARBA00012572"/>
    </source>
</evidence>
<dbReference type="GO" id="GO:0000162">
    <property type="term" value="P:L-tryptophan biosynthetic process"/>
    <property type="evidence" value="ECO:0007669"/>
    <property type="project" value="UniProtKB-UniRule"/>
</dbReference>
<evidence type="ECO:0000313" key="12">
    <source>
        <dbReference type="Proteomes" id="UP001170310"/>
    </source>
</evidence>
<dbReference type="AlphaFoldDB" id="A0AAW7YNV3"/>
<protein>
    <recommendedName>
        <fullName evidence="4 9">N-(5'-phosphoribosyl)anthranilate isomerase</fullName>
        <shortName evidence="9">PRAI</shortName>
        <ecNumber evidence="3 9">5.3.1.24</ecNumber>
    </recommendedName>
</protein>
<dbReference type="NCBIfam" id="NF010563">
    <property type="entry name" value="PRK13958.1"/>
    <property type="match status" value="1"/>
</dbReference>
<keyword evidence="7 9" id="KW-0057">Aromatic amino acid biosynthesis</keyword>
<comment type="pathway">
    <text evidence="2 9">Amino-acid biosynthesis; L-tryptophan biosynthesis; L-tryptophan from chorismate: step 3/5.</text>
</comment>
<feature type="domain" description="N-(5'phosphoribosyl) anthranilate isomerase (PRAI)" evidence="10">
    <location>
        <begin position="4"/>
        <end position="201"/>
    </location>
</feature>
<evidence type="ECO:0000259" key="10">
    <source>
        <dbReference type="Pfam" id="PF00697"/>
    </source>
</evidence>
<dbReference type="Gene3D" id="3.20.20.70">
    <property type="entry name" value="Aldolase class I"/>
    <property type="match status" value="1"/>
</dbReference>
<evidence type="ECO:0000313" key="11">
    <source>
        <dbReference type="EMBL" id="MDO6573831.1"/>
    </source>
</evidence>
<dbReference type="Pfam" id="PF00697">
    <property type="entry name" value="PRAI"/>
    <property type="match status" value="1"/>
</dbReference>
<dbReference type="InterPro" id="IPR001240">
    <property type="entry name" value="PRAI_dom"/>
</dbReference>
<comment type="caution">
    <text evidence="11">The sequence shown here is derived from an EMBL/GenBank/DDBJ whole genome shotgun (WGS) entry which is preliminary data.</text>
</comment>